<dbReference type="PANTHER" id="PTHR13413">
    <property type="entry name" value="YLP MOTIF CONTAINING PROTEIN NUCLEAR PROTEIN ZAP"/>
    <property type="match status" value="1"/>
</dbReference>
<dbReference type="GO" id="GO:0032204">
    <property type="term" value="P:regulation of telomere maintenance"/>
    <property type="evidence" value="ECO:0007669"/>
    <property type="project" value="TreeGrafter"/>
</dbReference>
<evidence type="ECO:0000256" key="1">
    <source>
        <dbReference type="SAM" id="MobiDB-lite"/>
    </source>
</evidence>
<evidence type="ECO:0008006" key="4">
    <source>
        <dbReference type="Google" id="ProtNLM"/>
    </source>
</evidence>
<accession>A0AAW1Q8W5</accession>
<dbReference type="Gene3D" id="3.40.50.300">
    <property type="entry name" value="P-loop containing nucleotide triphosphate hydrolases"/>
    <property type="match status" value="1"/>
</dbReference>
<feature type="compositionally biased region" description="Low complexity" evidence="1">
    <location>
        <begin position="233"/>
        <end position="253"/>
    </location>
</feature>
<dbReference type="GO" id="GO:0005634">
    <property type="term" value="C:nucleus"/>
    <property type="evidence" value="ECO:0007669"/>
    <property type="project" value="InterPro"/>
</dbReference>
<reference evidence="2 3" key="1">
    <citation type="journal article" date="2024" name="Nat. Commun.">
        <title>Phylogenomics reveals the evolutionary origins of lichenization in chlorophyte algae.</title>
        <authorList>
            <person name="Puginier C."/>
            <person name="Libourel C."/>
            <person name="Otte J."/>
            <person name="Skaloud P."/>
            <person name="Haon M."/>
            <person name="Grisel S."/>
            <person name="Petersen M."/>
            <person name="Berrin J.G."/>
            <person name="Delaux P.M."/>
            <person name="Dal Grande F."/>
            <person name="Keller J."/>
        </authorList>
    </citation>
    <scope>NUCLEOTIDE SEQUENCE [LARGE SCALE GENOMIC DNA]</scope>
    <source>
        <strain evidence="2 3">SAG 2043</strain>
    </source>
</reference>
<dbReference type="InterPro" id="IPR027417">
    <property type="entry name" value="P-loop_NTPase"/>
</dbReference>
<dbReference type="PANTHER" id="PTHR13413:SF0">
    <property type="entry name" value="YLP MOTIF-CONTAINING PROTEIN 1"/>
    <property type="match status" value="1"/>
</dbReference>
<evidence type="ECO:0000313" key="2">
    <source>
        <dbReference type="EMBL" id="KAK9817310.1"/>
    </source>
</evidence>
<proteinExistence type="predicted"/>
<sequence>MRGLPGSGKTHIAKKLRTVEVEHGGEAPRIHAIDDYFVTEVEKEVEEEGKKGRKKRVREMEYCYEAELERTYQRNLLKAYSRTIEEGRFAFVIVDAPNITVADFKEFWAAGQRAGYEVFVLQPLTTNPQVCFTRNVHHRSLADIQALAKQWEPTPVVYPQLDVACLFTKKTKQGGIAEVEMADDSDVGSDVDSDEAEAVAAAKRKSRWGGHDEDAGGAKKKPSARSSKRAKSAKSGDGYDGLTEGLDGLLDSDGGTGSKLHTGTAAPKGRRGGLLRGRSSGQRVRWADEVPQAVGFRIGGSRQLAQVFVLEGLGPPKEDVHVIHVGGGSFAEQVKKDHASEQKLFRTMMFGQPSRPGVPVK</sequence>
<organism evidence="2 3">
    <name type="scientific">[Myrmecia] bisecta</name>
    <dbReference type="NCBI Taxonomy" id="41462"/>
    <lineage>
        <taxon>Eukaryota</taxon>
        <taxon>Viridiplantae</taxon>
        <taxon>Chlorophyta</taxon>
        <taxon>core chlorophytes</taxon>
        <taxon>Trebouxiophyceae</taxon>
        <taxon>Trebouxiales</taxon>
        <taxon>Trebouxiaceae</taxon>
        <taxon>Myrmecia</taxon>
    </lineage>
</organism>
<comment type="caution">
    <text evidence="2">The sequence shown here is derived from an EMBL/GenBank/DDBJ whole genome shotgun (WGS) entry which is preliminary data.</text>
</comment>
<dbReference type="AlphaFoldDB" id="A0AAW1Q8W5"/>
<dbReference type="SUPFAM" id="SSF52540">
    <property type="entry name" value="P-loop containing nucleoside triphosphate hydrolases"/>
    <property type="match status" value="1"/>
</dbReference>
<keyword evidence="3" id="KW-1185">Reference proteome</keyword>
<dbReference type="Pfam" id="PF13671">
    <property type="entry name" value="AAA_33"/>
    <property type="match status" value="1"/>
</dbReference>
<dbReference type="Proteomes" id="UP001489004">
    <property type="component" value="Unassembled WGS sequence"/>
</dbReference>
<evidence type="ECO:0000313" key="3">
    <source>
        <dbReference type="Proteomes" id="UP001489004"/>
    </source>
</evidence>
<gene>
    <name evidence="2" type="ORF">WJX72_012496</name>
</gene>
<name>A0AAW1Q8W5_9CHLO</name>
<dbReference type="InterPro" id="IPR026314">
    <property type="entry name" value="YLP_motif_con_p1"/>
</dbReference>
<protein>
    <recommendedName>
        <fullName evidence="4">YLP motif-containing protein 1</fullName>
    </recommendedName>
</protein>
<feature type="compositionally biased region" description="Basic residues" evidence="1">
    <location>
        <begin position="218"/>
        <end position="232"/>
    </location>
</feature>
<dbReference type="EMBL" id="JALJOR010000005">
    <property type="protein sequence ID" value="KAK9817310.1"/>
    <property type="molecule type" value="Genomic_DNA"/>
</dbReference>
<feature type="compositionally biased region" description="Acidic residues" evidence="1">
    <location>
        <begin position="181"/>
        <end position="197"/>
    </location>
</feature>
<feature type="region of interest" description="Disordered" evidence="1">
    <location>
        <begin position="181"/>
        <end position="282"/>
    </location>
</feature>